<dbReference type="EMBL" id="FOKG01000004">
    <property type="protein sequence ID" value="SFB09671.1"/>
    <property type="molecule type" value="Genomic_DNA"/>
</dbReference>
<reference evidence="5" key="1">
    <citation type="submission" date="2016-10" db="EMBL/GenBank/DDBJ databases">
        <authorList>
            <person name="Varghese N."/>
            <person name="Submissions S."/>
        </authorList>
    </citation>
    <scope>NUCLEOTIDE SEQUENCE [LARGE SCALE GENOMIC DNA]</scope>
    <source>
        <strain evidence="5">CGMCC 4.3568</strain>
    </source>
</reference>
<evidence type="ECO:0000256" key="1">
    <source>
        <dbReference type="ARBA" id="ARBA00022676"/>
    </source>
</evidence>
<keyword evidence="1" id="KW-0328">Glycosyltransferase</keyword>
<dbReference type="CDD" id="cd06223">
    <property type="entry name" value="PRTases_typeI"/>
    <property type="match status" value="1"/>
</dbReference>
<dbReference type="Proteomes" id="UP000243799">
    <property type="component" value="Unassembled WGS sequence"/>
</dbReference>
<dbReference type="STRING" id="490629.SAMN05216266_104323"/>
<dbReference type="InterPro" id="IPR029057">
    <property type="entry name" value="PRTase-like"/>
</dbReference>
<sequence length="184" mass="20085">MLVPDRVTAIGRANGKVRSMAAVREELTWELFGTASRELAQQIADDGFEPDLVLSIARGGLFVAGALGYALDVKNLHVMNVEFYTGVDQRLDLPVMLPPVPNAVDLTGATVLVADDVADTGATLKLVRDFCADHVAEVRCAVVYEKPASAVSCEYVWRRTDRWINFPWSSQPPVVTRKGQVLDA</sequence>
<dbReference type="PANTHER" id="PTHR43363:SF1">
    <property type="entry name" value="HYPOXANTHINE-GUANINE PHOSPHORIBOSYLTRANSFERASE"/>
    <property type="match status" value="1"/>
</dbReference>
<keyword evidence="2" id="KW-0808">Transferase</keyword>
<dbReference type="PANTHER" id="PTHR43363">
    <property type="entry name" value="HYPOXANTHINE PHOSPHORIBOSYLTRANSFERASE"/>
    <property type="match status" value="1"/>
</dbReference>
<dbReference type="InterPro" id="IPR000836">
    <property type="entry name" value="PRTase_dom"/>
</dbReference>
<proteinExistence type="predicted"/>
<dbReference type="Pfam" id="PF00156">
    <property type="entry name" value="Pribosyltran"/>
    <property type="match status" value="1"/>
</dbReference>
<evidence type="ECO:0000313" key="5">
    <source>
        <dbReference type="Proteomes" id="UP000243799"/>
    </source>
</evidence>
<dbReference type="GO" id="GO:0016757">
    <property type="term" value="F:glycosyltransferase activity"/>
    <property type="evidence" value="ECO:0007669"/>
    <property type="project" value="UniProtKB-KW"/>
</dbReference>
<protein>
    <recommendedName>
        <fullName evidence="3">Phosphoribosyltransferase domain-containing protein</fullName>
    </recommendedName>
</protein>
<gene>
    <name evidence="4" type="ORF">SAMN05216266_104323</name>
</gene>
<feature type="domain" description="Phosphoribosyltransferase" evidence="3">
    <location>
        <begin position="29"/>
        <end position="169"/>
    </location>
</feature>
<evidence type="ECO:0000259" key="3">
    <source>
        <dbReference type="Pfam" id="PF00156"/>
    </source>
</evidence>
<evidence type="ECO:0000313" key="4">
    <source>
        <dbReference type="EMBL" id="SFB09671.1"/>
    </source>
</evidence>
<dbReference type="SUPFAM" id="SSF53271">
    <property type="entry name" value="PRTase-like"/>
    <property type="match status" value="1"/>
</dbReference>
<dbReference type="Gene3D" id="3.40.50.2020">
    <property type="match status" value="1"/>
</dbReference>
<organism evidence="4 5">
    <name type="scientific">Amycolatopsis marina</name>
    <dbReference type="NCBI Taxonomy" id="490629"/>
    <lineage>
        <taxon>Bacteria</taxon>
        <taxon>Bacillati</taxon>
        <taxon>Actinomycetota</taxon>
        <taxon>Actinomycetes</taxon>
        <taxon>Pseudonocardiales</taxon>
        <taxon>Pseudonocardiaceae</taxon>
        <taxon>Amycolatopsis</taxon>
    </lineage>
</organism>
<dbReference type="AlphaFoldDB" id="A0A1I0Y8P0"/>
<evidence type="ECO:0000256" key="2">
    <source>
        <dbReference type="ARBA" id="ARBA00022679"/>
    </source>
</evidence>
<keyword evidence="5" id="KW-1185">Reference proteome</keyword>
<name>A0A1I0Y8P0_9PSEU</name>
<accession>A0A1I0Y8P0</accession>